<keyword evidence="4" id="KW-1185">Reference proteome</keyword>
<evidence type="ECO:0000313" key="3">
    <source>
        <dbReference type="EMBL" id="KAG7572650.1"/>
    </source>
</evidence>
<organism evidence="3 4">
    <name type="scientific">Arabidopsis suecica</name>
    <name type="common">Swedish thale-cress</name>
    <name type="synonym">Cardaminopsis suecica</name>
    <dbReference type="NCBI Taxonomy" id="45249"/>
    <lineage>
        <taxon>Eukaryota</taxon>
        <taxon>Viridiplantae</taxon>
        <taxon>Streptophyta</taxon>
        <taxon>Embryophyta</taxon>
        <taxon>Tracheophyta</taxon>
        <taxon>Spermatophyta</taxon>
        <taxon>Magnoliopsida</taxon>
        <taxon>eudicotyledons</taxon>
        <taxon>Gunneridae</taxon>
        <taxon>Pentapetalae</taxon>
        <taxon>rosids</taxon>
        <taxon>malvids</taxon>
        <taxon>Brassicales</taxon>
        <taxon>Brassicaceae</taxon>
        <taxon>Camelineae</taxon>
        <taxon>Arabidopsis</taxon>
    </lineage>
</organism>
<sequence>MAMSNVQPLLLLVASLFFLPALHGAIDFEYCGKNGNDYGNVNRIEISQNPSVGPEESSSLTIYVYGSASKNITVGTLVYVTFKDGEFTGLLKTYNLCDVSACNTEAEIEAGTNFLLTLPEVLYVGFDEELKYSVSLRQKYVDEPIINMCVDFKLPTPSASTLFSA</sequence>
<dbReference type="EMBL" id="JAEFBJ010000009">
    <property type="protein sequence ID" value="KAG7572650.1"/>
    <property type="molecule type" value="Genomic_DNA"/>
</dbReference>
<gene>
    <name evidence="3" type="ORF">ISN44_As09g010070</name>
</gene>
<protein>
    <submittedName>
        <fullName evidence="3">MD-2-related lipid-recognition domain</fullName>
    </submittedName>
</protein>
<dbReference type="OrthoDB" id="1088712at2759"/>
<dbReference type="InterPro" id="IPR003172">
    <property type="entry name" value="ML_dom"/>
</dbReference>
<dbReference type="AlphaFoldDB" id="A0A8T2AGP2"/>
<proteinExistence type="predicted"/>
<feature type="chain" id="PRO_5035905915" evidence="1">
    <location>
        <begin position="25"/>
        <end position="165"/>
    </location>
</feature>
<evidence type="ECO:0000313" key="4">
    <source>
        <dbReference type="Proteomes" id="UP000694251"/>
    </source>
</evidence>
<comment type="caution">
    <text evidence="3">The sequence shown here is derived from an EMBL/GenBank/DDBJ whole genome shotgun (WGS) entry which is preliminary data.</text>
</comment>
<dbReference type="Pfam" id="PF02221">
    <property type="entry name" value="E1_DerP2_DerF2"/>
    <property type="match status" value="1"/>
</dbReference>
<accession>A0A8T2AGP2</accession>
<reference evidence="3 4" key="1">
    <citation type="submission" date="2020-12" db="EMBL/GenBank/DDBJ databases">
        <title>Concerted genomic and epigenomic changes stabilize Arabidopsis allopolyploids.</title>
        <authorList>
            <person name="Chen Z."/>
        </authorList>
    </citation>
    <scope>NUCLEOTIDE SEQUENCE [LARGE SCALE GENOMIC DNA]</scope>
    <source>
        <strain evidence="3">As9502</strain>
        <tissue evidence="3">Leaf</tissue>
    </source>
</reference>
<dbReference type="Proteomes" id="UP000694251">
    <property type="component" value="Chromosome 9"/>
</dbReference>
<evidence type="ECO:0000256" key="1">
    <source>
        <dbReference type="SAM" id="SignalP"/>
    </source>
</evidence>
<dbReference type="SMART" id="SM00737">
    <property type="entry name" value="ML"/>
    <property type="match status" value="1"/>
</dbReference>
<evidence type="ECO:0000259" key="2">
    <source>
        <dbReference type="SMART" id="SM00737"/>
    </source>
</evidence>
<keyword evidence="1" id="KW-0732">Signal</keyword>
<feature type="signal peptide" evidence="1">
    <location>
        <begin position="1"/>
        <end position="24"/>
    </location>
</feature>
<feature type="domain" description="MD-2-related lipid-recognition" evidence="2">
    <location>
        <begin position="28"/>
        <end position="154"/>
    </location>
</feature>
<name>A0A8T2AGP2_ARASU</name>